<reference evidence="2 3" key="1">
    <citation type="submission" date="2016-10" db="EMBL/GenBank/DDBJ databases">
        <title>Complete genome sequences of three Cupriavidus strains isolated from various Malaysian environments.</title>
        <authorList>
            <person name="Abdullah A.A.-A."/>
            <person name="Shafie N.A.H."/>
            <person name="Lau N.S."/>
        </authorList>
    </citation>
    <scope>NUCLEOTIDE SEQUENCE [LARGE SCALE GENOMIC DNA]</scope>
    <source>
        <strain evidence="2 3">USMAA1020</strain>
    </source>
</reference>
<keyword evidence="1" id="KW-0472">Membrane</keyword>
<organism evidence="2 3">
    <name type="scientific">Cupriavidus malaysiensis</name>
    <dbReference type="NCBI Taxonomy" id="367825"/>
    <lineage>
        <taxon>Bacteria</taxon>
        <taxon>Pseudomonadati</taxon>
        <taxon>Pseudomonadota</taxon>
        <taxon>Betaproteobacteria</taxon>
        <taxon>Burkholderiales</taxon>
        <taxon>Burkholderiaceae</taxon>
        <taxon>Cupriavidus</taxon>
    </lineage>
</organism>
<feature type="transmembrane region" description="Helical" evidence="1">
    <location>
        <begin position="7"/>
        <end position="27"/>
    </location>
</feature>
<keyword evidence="1" id="KW-0812">Transmembrane</keyword>
<name>A0ABM6FDZ0_9BURK</name>
<evidence type="ECO:0000256" key="1">
    <source>
        <dbReference type="SAM" id="Phobius"/>
    </source>
</evidence>
<evidence type="ECO:0000313" key="2">
    <source>
        <dbReference type="EMBL" id="AOZ10021.1"/>
    </source>
</evidence>
<keyword evidence="1" id="KW-1133">Transmembrane helix</keyword>
<sequence length="108" mass="11639">MIRVLGIDSALLILVPYLLFVVLAMLGGGMCNGCSVGWRDASALMPAFGWVLLGVSALFQVALSAVVYFVCRWIDRPPHRWRPLAVILLLAYLCWPLLALIAGGASAP</sequence>
<dbReference type="EMBL" id="CP017755">
    <property type="protein sequence ID" value="AOZ10021.1"/>
    <property type="molecule type" value="Genomic_DNA"/>
</dbReference>
<dbReference type="Proteomes" id="UP000177515">
    <property type="component" value="Chromosome 2"/>
</dbReference>
<evidence type="ECO:0008006" key="4">
    <source>
        <dbReference type="Google" id="ProtNLM"/>
    </source>
</evidence>
<feature type="transmembrane region" description="Helical" evidence="1">
    <location>
        <begin position="83"/>
        <end position="105"/>
    </location>
</feature>
<evidence type="ECO:0000313" key="3">
    <source>
        <dbReference type="Proteomes" id="UP000177515"/>
    </source>
</evidence>
<accession>A0ABM6FDZ0</accession>
<feature type="transmembrane region" description="Helical" evidence="1">
    <location>
        <begin position="47"/>
        <end position="71"/>
    </location>
</feature>
<dbReference type="RefSeq" id="WP_071072553.1">
    <property type="nucleotide sequence ID" value="NZ_CP017755.1"/>
</dbReference>
<keyword evidence="3" id="KW-1185">Reference proteome</keyword>
<gene>
    <name evidence="2" type="ORF">BKK80_30620</name>
</gene>
<proteinExistence type="predicted"/>
<protein>
    <recommendedName>
        <fullName evidence="4">Transmembrane protein</fullName>
    </recommendedName>
</protein>